<feature type="compositionally biased region" description="Basic and acidic residues" evidence="2">
    <location>
        <begin position="610"/>
        <end position="625"/>
    </location>
</feature>
<keyword evidence="1" id="KW-0175">Coiled coil</keyword>
<name>A0A0L9TK93_PHAAN</name>
<dbReference type="EMBL" id="CM003371">
    <property type="protein sequence ID" value="KOM30955.1"/>
    <property type="molecule type" value="Genomic_DNA"/>
</dbReference>
<evidence type="ECO:0000256" key="1">
    <source>
        <dbReference type="SAM" id="Coils"/>
    </source>
</evidence>
<feature type="compositionally biased region" description="Acidic residues" evidence="2">
    <location>
        <begin position="626"/>
        <end position="635"/>
    </location>
</feature>
<reference evidence="4" key="1">
    <citation type="journal article" date="2015" name="Proc. Natl. Acad. Sci. U.S.A.">
        <title>Genome sequencing of adzuki bean (Vigna angularis) provides insight into high starch and low fat accumulation and domestication.</title>
        <authorList>
            <person name="Yang K."/>
            <person name="Tian Z."/>
            <person name="Chen C."/>
            <person name="Luo L."/>
            <person name="Zhao B."/>
            <person name="Wang Z."/>
            <person name="Yu L."/>
            <person name="Li Y."/>
            <person name="Sun Y."/>
            <person name="Li W."/>
            <person name="Chen Y."/>
            <person name="Li Y."/>
            <person name="Zhang Y."/>
            <person name="Ai D."/>
            <person name="Zhao J."/>
            <person name="Shang C."/>
            <person name="Ma Y."/>
            <person name="Wu B."/>
            <person name="Wang M."/>
            <person name="Gao L."/>
            <person name="Sun D."/>
            <person name="Zhang P."/>
            <person name="Guo F."/>
            <person name="Wang W."/>
            <person name="Li Y."/>
            <person name="Wang J."/>
            <person name="Varshney R.K."/>
            <person name="Wang J."/>
            <person name="Ling H.Q."/>
            <person name="Wan P."/>
        </authorList>
    </citation>
    <scope>NUCLEOTIDE SEQUENCE</scope>
    <source>
        <strain evidence="4">cv. Jingnong 6</strain>
    </source>
</reference>
<organism evidence="3 4">
    <name type="scientific">Phaseolus angularis</name>
    <name type="common">Azuki bean</name>
    <name type="synonym">Vigna angularis</name>
    <dbReference type="NCBI Taxonomy" id="3914"/>
    <lineage>
        <taxon>Eukaryota</taxon>
        <taxon>Viridiplantae</taxon>
        <taxon>Streptophyta</taxon>
        <taxon>Embryophyta</taxon>
        <taxon>Tracheophyta</taxon>
        <taxon>Spermatophyta</taxon>
        <taxon>Magnoliopsida</taxon>
        <taxon>eudicotyledons</taxon>
        <taxon>Gunneridae</taxon>
        <taxon>Pentapetalae</taxon>
        <taxon>rosids</taxon>
        <taxon>fabids</taxon>
        <taxon>Fabales</taxon>
        <taxon>Fabaceae</taxon>
        <taxon>Papilionoideae</taxon>
        <taxon>50 kb inversion clade</taxon>
        <taxon>NPAAA clade</taxon>
        <taxon>indigoferoid/millettioid clade</taxon>
        <taxon>Phaseoleae</taxon>
        <taxon>Vigna</taxon>
    </lineage>
</organism>
<sequence length="978" mass="105915">MAVVHIESSCESSGGNGGSSAGVDGGREDSLSSVSSTFLETHSPEGVAGTSENEDRIIYGIPIFLLQGGVEIEGSPFEPDGDSADVAVYDWAPYGPNLFVSSYAGRGALDWRVQRLHIVRDEEDAKLIRAGVAVPDGRPEGNERSPGAASSKCMGGHPVFLGDVPGGRGRSVHPPSSSIILRTDDYSSCPPDSGIFYYEFSIELEKISTLSHPFYLVNPSFHFCGDSHPNGHCQSPRHESLGKRYPVLPVLLLERFGTLAKVSTSFCPSNFMAARKGTAASSSVVRGRRPPVARRSASTGRTPVGTAHRAPLPPPAPLVSQAAGSPVRGVPLGVVTVASEAATASEVPLVRKRKDPPVEGRKDKGASSSRSASKKSKKGKEKVPSAPLPGGVFSPAFNMSDRTKFHMSSSQRALIEPLSEAELTNAMLEMSTRATSLAWYLKEFADRRGVEALRAKLHAERQNHALLQLAMEEMLLAHDEYDKRIEQLEADLREAKEEASGTSSLLARARDDKDRLTEECGQLKVALSCHQETESRLLGINRTLNDDLVKAKERVRELEESVVFEHEEGLNKALRQAGVEDPFVLGFDIEKDVFDGVLVDLNAPANEQETAPKEPSEQRPGKEAAEDADDGEDGESGLRSPTWTSLLRTAVVILKELAVHRPAKLTGADSVHQLGLCWPSWQERTPFTNLDFAGQVDRSGLRSPTWTSLLRTAVVILKELAVYRPAKLTGADSVHQLGLRSYGRTVRPSRQERTPFTDLGFAPSDGSGSPERTRRSPSGQVGRSGLRSLTWALLAKERTPFTNLGFAPTNAPSGQVGRSGLRSPTWASLLRTAVVLRKELAVHRPAKSAGADSVHQLGLCWPSWQERTPFTNLDFTPSDGSGYSEGTHRSPSGQVDRSGLRSPTWASLLRTHRPAKSAGADSVHQLGLRSFGRQWFSGKNSPFTVRPSRQERTPFTNLGFAGQVGRSGLRSPTWASLR</sequence>
<evidence type="ECO:0000256" key="2">
    <source>
        <dbReference type="SAM" id="MobiDB-lite"/>
    </source>
</evidence>
<feature type="coiled-coil region" evidence="1">
    <location>
        <begin position="471"/>
        <end position="568"/>
    </location>
</feature>
<feature type="region of interest" description="Disordered" evidence="2">
    <location>
        <begin position="278"/>
        <end position="322"/>
    </location>
</feature>
<feature type="compositionally biased region" description="Polar residues" evidence="2">
    <location>
        <begin position="31"/>
        <end position="40"/>
    </location>
</feature>
<feature type="compositionally biased region" description="Basic and acidic residues" evidence="2">
    <location>
        <begin position="355"/>
        <end position="365"/>
    </location>
</feature>
<dbReference type="Gramene" id="KOM30955">
    <property type="protein sequence ID" value="KOM30955"/>
    <property type="gene ID" value="LR48_Vigan01g051000"/>
</dbReference>
<feature type="region of interest" description="Disordered" evidence="2">
    <location>
        <begin position="875"/>
        <end position="901"/>
    </location>
</feature>
<protein>
    <submittedName>
        <fullName evidence="3">Uncharacterized protein</fullName>
    </submittedName>
</protein>
<accession>A0A0L9TK93</accession>
<dbReference type="Proteomes" id="UP000053144">
    <property type="component" value="Chromosome 1"/>
</dbReference>
<feature type="region of interest" description="Disordered" evidence="2">
    <location>
        <begin position="347"/>
        <end position="394"/>
    </location>
</feature>
<feature type="region of interest" description="Disordered" evidence="2">
    <location>
        <begin position="745"/>
        <end position="783"/>
    </location>
</feature>
<evidence type="ECO:0000313" key="4">
    <source>
        <dbReference type="Proteomes" id="UP000053144"/>
    </source>
</evidence>
<evidence type="ECO:0000313" key="3">
    <source>
        <dbReference type="EMBL" id="KOM30955.1"/>
    </source>
</evidence>
<feature type="region of interest" description="Disordered" evidence="2">
    <location>
        <begin position="134"/>
        <end position="156"/>
    </location>
</feature>
<feature type="compositionally biased region" description="Gly residues" evidence="2">
    <location>
        <begin position="14"/>
        <end position="24"/>
    </location>
</feature>
<proteinExistence type="predicted"/>
<gene>
    <name evidence="3" type="ORF">LR48_Vigan01g051000</name>
</gene>
<feature type="region of interest" description="Disordered" evidence="2">
    <location>
        <begin position="7"/>
        <end position="51"/>
    </location>
</feature>
<feature type="region of interest" description="Disordered" evidence="2">
    <location>
        <begin position="603"/>
        <end position="640"/>
    </location>
</feature>
<dbReference type="AlphaFoldDB" id="A0A0L9TK93"/>